<dbReference type="InterPro" id="IPR019888">
    <property type="entry name" value="Tscrpt_reg_AsnC-like"/>
</dbReference>
<gene>
    <name evidence="6" type="ORF">FXF69_23760</name>
</gene>
<keyword evidence="2" id="KW-0238">DNA-binding</keyword>
<protein>
    <submittedName>
        <fullName evidence="6">Lrp/AsnC family transcriptional regulator</fullName>
    </submittedName>
</protein>
<feature type="domain" description="HTH asnC-type" evidence="5">
    <location>
        <begin position="98"/>
        <end position="158"/>
    </location>
</feature>
<evidence type="ECO:0000256" key="1">
    <source>
        <dbReference type="ARBA" id="ARBA00023015"/>
    </source>
</evidence>
<dbReference type="InterPro" id="IPR036390">
    <property type="entry name" value="WH_DNA-bd_sf"/>
</dbReference>
<keyword evidence="7" id="KW-1185">Reference proteome</keyword>
<reference evidence="6 7" key="1">
    <citation type="submission" date="2019-08" db="EMBL/GenBank/DDBJ databases">
        <title>Actinomadura sp. nov. CYP1-5 isolated from mountain soil.</title>
        <authorList>
            <person name="Songsumanus A."/>
            <person name="Kuncharoen N."/>
            <person name="Kudo T."/>
            <person name="Yuki M."/>
            <person name="Igarashi Y."/>
            <person name="Tanasupawat S."/>
        </authorList>
    </citation>
    <scope>NUCLEOTIDE SEQUENCE [LARGE SCALE GENOMIC DNA]</scope>
    <source>
        <strain evidence="6 7">JCM 14158</strain>
    </source>
</reference>
<dbReference type="Gene3D" id="1.10.10.10">
    <property type="entry name" value="Winged helix-like DNA-binding domain superfamily/Winged helix DNA-binding domain"/>
    <property type="match status" value="1"/>
</dbReference>
<dbReference type="InterPro" id="IPR011008">
    <property type="entry name" value="Dimeric_a/b-barrel"/>
</dbReference>
<evidence type="ECO:0000313" key="6">
    <source>
        <dbReference type="EMBL" id="TYB43982.1"/>
    </source>
</evidence>
<proteinExistence type="predicted"/>
<feature type="region of interest" description="Disordered" evidence="4">
    <location>
        <begin position="1"/>
        <end position="32"/>
    </location>
</feature>
<dbReference type="GO" id="GO:0043200">
    <property type="term" value="P:response to amino acid"/>
    <property type="evidence" value="ECO:0007669"/>
    <property type="project" value="TreeGrafter"/>
</dbReference>
<dbReference type="CDD" id="cd00090">
    <property type="entry name" value="HTH_ARSR"/>
    <property type="match status" value="1"/>
</dbReference>
<evidence type="ECO:0000256" key="3">
    <source>
        <dbReference type="ARBA" id="ARBA00023163"/>
    </source>
</evidence>
<dbReference type="SMART" id="SM00344">
    <property type="entry name" value="HTH_ASNC"/>
    <property type="match status" value="1"/>
</dbReference>
<dbReference type="PANTHER" id="PTHR30154">
    <property type="entry name" value="LEUCINE-RESPONSIVE REGULATORY PROTEIN"/>
    <property type="match status" value="1"/>
</dbReference>
<dbReference type="GO" id="GO:0005829">
    <property type="term" value="C:cytosol"/>
    <property type="evidence" value="ECO:0007669"/>
    <property type="project" value="TreeGrafter"/>
</dbReference>
<dbReference type="AlphaFoldDB" id="A0A5D0NHY1"/>
<evidence type="ECO:0000256" key="4">
    <source>
        <dbReference type="SAM" id="MobiDB-lite"/>
    </source>
</evidence>
<dbReference type="SUPFAM" id="SSF46785">
    <property type="entry name" value="Winged helix' DNA-binding domain"/>
    <property type="match status" value="1"/>
</dbReference>
<dbReference type="PROSITE" id="PS50956">
    <property type="entry name" value="HTH_ASNC_2"/>
    <property type="match status" value="1"/>
</dbReference>
<dbReference type="Pfam" id="PF13404">
    <property type="entry name" value="HTH_AsnC-type"/>
    <property type="match status" value="1"/>
</dbReference>
<evidence type="ECO:0000313" key="7">
    <source>
        <dbReference type="Proteomes" id="UP000323380"/>
    </source>
</evidence>
<comment type="caution">
    <text evidence="6">The sequence shown here is derived from an EMBL/GenBank/DDBJ whole genome shotgun (WGS) entry which is preliminary data.</text>
</comment>
<dbReference type="GO" id="GO:0043565">
    <property type="term" value="F:sequence-specific DNA binding"/>
    <property type="evidence" value="ECO:0007669"/>
    <property type="project" value="InterPro"/>
</dbReference>
<dbReference type="STRING" id="1220554.GCA_001552135_06822"/>
<dbReference type="PRINTS" id="PR00033">
    <property type="entry name" value="HTHASNC"/>
</dbReference>
<name>A0A5D0NHY1_9ACTN</name>
<feature type="compositionally biased region" description="Basic and acidic residues" evidence="4">
    <location>
        <begin position="64"/>
        <end position="84"/>
    </location>
</feature>
<dbReference type="PANTHER" id="PTHR30154:SF34">
    <property type="entry name" value="TRANSCRIPTIONAL REGULATOR AZLB"/>
    <property type="match status" value="1"/>
</dbReference>
<dbReference type="InterPro" id="IPR036388">
    <property type="entry name" value="WH-like_DNA-bd_sf"/>
</dbReference>
<dbReference type="SUPFAM" id="SSF54909">
    <property type="entry name" value="Dimeric alpha+beta barrel"/>
    <property type="match status" value="1"/>
</dbReference>
<dbReference type="Proteomes" id="UP000323380">
    <property type="component" value="Unassembled WGS sequence"/>
</dbReference>
<accession>A0A5D0NHY1</accession>
<feature type="region of interest" description="Disordered" evidence="4">
    <location>
        <begin position="64"/>
        <end position="94"/>
    </location>
</feature>
<evidence type="ECO:0000259" key="5">
    <source>
        <dbReference type="PROSITE" id="PS50956"/>
    </source>
</evidence>
<dbReference type="InterPro" id="IPR019887">
    <property type="entry name" value="Tscrpt_reg_AsnC/Lrp_C"/>
</dbReference>
<keyword evidence="1" id="KW-0805">Transcription regulation</keyword>
<feature type="compositionally biased region" description="Polar residues" evidence="4">
    <location>
        <begin position="1"/>
        <end position="22"/>
    </location>
</feature>
<dbReference type="InterPro" id="IPR000485">
    <property type="entry name" value="AsnC-type_HTH_dom"/>
</dbReference>
<dbReference type="InterPro" id="IPR011991">
    <property type="entry name" value="ArsR-like_HTH"/>
</dbReference>
<dbReference type="Gene3D" id="3.30.70.920">
    <property type="match status" value="1"/>
</dbReference>
<evidence type="ECO:0000256" key="2">
    <source>
        <dbReference type="ARBA" id="ARBA00023125"/>
    </source>
</evidence>
<keyword evidence="3" id="KW-0804">Transcription</keyword>
<dbReference type="EMBL" id="VSFG01000005">
    <property type="protein sequence ID" value="TYB43982.1"/>
    <property type="molecule type" value="Genomic_DNA"/>
</dbReference>
<sequence>MEGSNSGTQAQAHGQTPASAVETTRRAPRRGRLSRLHGAALLCARRKDLASLLRLRSASLTSARGDRAGGRYAERVGGKERSNDGARPGQATPSLAALDSTDREILRILQKDGRTSNSAIARQLGITETTVRKRIAAMRDRDLMEIVAVPTPRLAGYNISAIIGLSVSLPHLREVSQALVGAPEVRYCGLSTGRFDVMIEAFFYDKEHLLRFTTDVLGGLPGITAVETSLILKIEKFSYEWELG</sequence>
<dbReference type="Pfam" id="PF01037">
    <property type="entry name" value="AsnC_trans_reg"/>
    <property type="match status" value="1"/>
</dbReference>
<organism evidence="6 7">
    <name type="scientific">Actinomadura chibensis</name>
    <dbReference type="NCBI Taxonomy" id="392828"/>
    <lineage>
        <taxon>Bacteria</taxon>
        <taxon>Bacillati</taxon>
        <taxon>Actinomycetota</taxon>
        <taxon>Actinomycetes</taxon>
        <taxon>Streptosporangiales</taxon>
        <taxon>Thermomonosporaceae</taxon>
        <taxon>Actinomadura</taxon>
    </lineage>
</organism>